<keyword evidence="1" id="KW-0067">ATP-binding</keyword>
<keyword evidence="2" id="KW-1185">Reference proteome</keyword>
<organism evidence="1 2">
    <name type="scientific">Roseobacter insulae</name>
    <dbReference type="NCBI Taxonomy" id="2859783"/>
    <lineage>
        <taxon>Bacteria</taxon>
        <taxon>Pseudomonadati</taxon>
        <taxon>Pseudomonadota</taxon>
        <taxon>Alphaproteobacteria</taxon>
        <taxon>Rhodobacterales</taxon>
        <taxon>Roseobacteraceae</taxon>
        <taxon>Roseobacter</taxon>
    </lineage>
</organism>
<sequence>MTASRKEVTWDPLEAAGNIDANVLAAAKKREIKNILKSYVSNYDPFSELIQNAMDAVERRFGSEEKDGAKLKIYIDLAENSVEVIDNGCGFEEAEFKAFLAPSISFKSGGETRGNKGVGVTYIAYGFNELTIRTKNDFFEYEGVMRRGREWIENQAGTVSRPMIEPAKVGSSKFEELDQGTSFKISFSGNHVRPSSLGWYQAKTAEQWLYLLLVKTPLGAINLPDCSATRIQFDLEVVDKEGKTTRVNSFAPKYKYPHLEIKASQQLRKIVEIQQKALSRGKDPSKAIDKFRKSNGIWESYSCDEALELAKLSPNEIQLAKDHQLTADGYFVYSTEVWDQVNDKKAKLRKGLRVIRGGLQIASNGMPQGELITIPLTKSIGHQNQSHIIVHLEGAEPDLGRKGFQPELKDLAEKIAVGIVRQLSARREDILKSDSGAQADIEKEIKVHEWLKNQERHESEHPLILKNDKFFLPTKKISVMCVPQSEQDVIVLFNQLIAGGVIRGLKLLATSQSSQYDGVFRFSAEDPLVDYTYDKNDNPLGVFEEQLTKRYITQPKVLEYKYCLDGLIREFEGGDKHENDVDLAIFWEMGKEFDKEYSVVSYLDEEQTHHRTHHGLTHRLNSANSHIEVICLKELFQLLNDPSEAQSYQQSEYGDDI</sequence>
<dbReference type="GO" id="GO:0005524">
    <property type="term" value="F:ATP binding"/>
    <property type="evidence" value="ECO:0007669"/>
    <property type="project" value="UniProtKB-KW"/>
</dbReference>
<dbReference type="EMBL" id="JAHXDN010000003">
    <property type="protein sequence ID" value="MBW4708677.1"/>
    <property type="molecule type" value="Genomic_DNA"/>
</dbReference>
<dbReference type="AlphaFoldDB" id="A0A9X1FWN1"/>
<protein>
    <submittedName>
        <fullName evidence="1">ATP-binding protein</fullName>
    </submittedName>
</protein>
<evidence type="ECO:0000313" key="1">
    <source>
        <dbReference type="EMBL" id="MBW4708677.1"/>
    </source>
</evidence>
<accession>A0A9X1FWN1</accession>
<reference evidence="1" key="1">
    <citation type="submission" date="2021-07" db="EMBL/GenBank/DDBJ databases">
        <title>Roseobacter insulae sp. nov., isolated from a tidal flat.</title>
        <authorList>
            <person name="Park S."/>
            <person name="Yoon J.-H."/>
        </authorList>
    </citation>
    <scope>NUCLEOTIDE SEQUENCE</scope>
    <source>
        <strain evidence="1">YSTF-M11</strain>
    </source>
</reference>
<name>A0A9X1FWN1_9RHOB</name>
<dbReference type="RefSeq" id="WP_219503007.1">
    <property type="nucleotide sequence ID" value="NZ_JAHXDN010000003.1"/>
</dbReference>
<comment type="caution">
    <text evidence="1">The sequence shown here is derived from an EMBL/GenBank/DDBJ whole genome shotgun (WGS) entry which is preliminary data.</text>
</comment>
<gene>
    <name evidence="1" type="ORF">KX928_12870</name>
</gene>
<dbReference type="Proteomes" id="UP001138661">
    <property type="component" value="Unassembled WGS sequence"/>
</dbReference>
<keyword evidence="1" id="KW-0547">Nucleotide-binding</keyword>
<proteinExistence type="predicted"/>
<evidence type="ECO:0000313" key="2">
    <source>
        <dbReference type="Proteomes" id="UP001138661"/>
    </source>
</evidence>